<evidence type="ECO:0000313" key="3">
    <source>
        <dbReference type="Proteomes" id="UP000031036"/>
    </source>
</evidence>
<gene>
    <name evidence="2" type="primary">kup-1</name>
    <name evidence="2" type="ORF">Tcan_07861</name>
</gene>
<dbReference type="Proteomes" id="UP000031036">
    <property type="component" value="Unassembled WGS sequence"/>
</dbReference>
<dbReference type="AlphaFoldDB" id="A0A0B2VZK4"/>
<feature type="compositionally biased region" description="Low complexity" evidence="1">
    <location>
        <begin position="212"/>
        <end position="232"/>
    </location>
</feature>
<dbReference type="STRING" id="6265.A0A0B2VZK4"/>
<comment type="caution">
    <text evidence="2">The sequence shown here is derived from an EMBL/GenBank/DDBJ whole genome shotgun (WGS) entry which is preliminary data.</text>
</comment>
<feature type="compositionally biased region" description="Basic and acidic residues" evidence="1">
    <location>
        <begin position="331"/>
        <end position="342"/>
    </location>
</feature>
<organism evidence="2 3">
    <name type="scientific">Toxocara canis</name>
    <name type="common">Canine roundworm</name>
    <dbReference type="NCBI Taxonomy" id="6265"/>
    <lineage>
        <taxon>Eukaryota</taxon>
        <taxon>Metazoa</taxon>
        <taxon>Ecdysozoa</taxon>
        <taxon>Nematoda</taxon>
        <taxon>Chromadorea</taxon>
        <taxon>Rhabditida</taxon>
        <taxon>Spirurina</taxon>
        <taxon>Ascaridomorpha</taxon>
        <taxon>Ascaridoidea</taxon>
        <taxon>Toxocaridae</taxon>
        <taxon>Toxocara</taxon>
    </lineage>
</organism>
<protein>
    <submittedName>
        <fullName evidence="2">Protein kup-1</fullName>
    </submittedName>
</protein>
<keyword evidence="3" id="KW-1185">Reference proteome</keyword>
<dbReference type="EMBL" id="JPKZ01000485">
    <property type="protein sequence ID" value="KHN87088.1"/>
    <property type="molecule type" value="Genomic_DNA"/>
</dbReference>
<dbReference type="OrthoDB" id="422106at2759"/>
<name>A0A0B2VZK4_TOXCA</name>
<proteinExistence type="predicted"/>
<feature type="compositionally biased region" description="Basic and acidic residues" evidence="1">
    <location>
        <begin position="280"/>
        <end position="293"/>
    </location>
</feature>
<reference evidence="2 3" key="1">
    <citation type="submission" date="2014-11" db="EMBL/GenBank/DDBJ databases">
        <title>Genetic blueprint of the zoonotic pathogen Toxocara canis.</title>
        <authorList>
            <person name="Zhu X.-Q."/>
            <person name="Korhonen P.K."/>
            <person name="Cai H."/>
            <person name="Young N.D."/>
            <person name="Nejsum P."/>
            <person name="von Samson-Himmelstjerna G."/>
            <person name="Boag P.R."/>
            <person name="Tan P."/>
            <person name="Li Q."/>
            <person name="Min J."/>
            <person name="Yang Y."/>
            <person name="Wang X."/>
            <person name="Fang X."/>
            <person name="Hall R.S."/>
            <person name="Hofmann A."/>
            <person name="Sternberg P.W."/>
            <person name="Jex A.R."/>
            <person name="Gasser R.B."/>
        </authorList>
    </citation>
    <scope>NUCLEOTIDE SEQUENCE [LARGE SCALE GENOMIC DNA]</scope>
    <source>
        <strain evidence="2">PN_DK_2014</strain>
    </source>
</reference>
<feature type="compositionally biased region" description="Basic residues" evidence="1">
    <location>
        <begin position="248"/>
        <end position="260"/>
    </location>
</feature>
<accession>A0A0B2VZK4</accession>
<sequence length="342" mass="39034">MEDQELAHCLPNGFLFVPQMITQEELLDLYESMGIEPFDDNVRLRSVFVRGIDDLTEFQIEKIFAEFSPSTVEMIDGVSCNVIWHDEYVVGKMMLEMTKPLKRVRGGRMIEEGEVADTSDEEEGEMKEEHGDDVTIRMSKASCQQSEAAKATDDFVEVDVDQVDVPPDGFSYKWTNRKNRVRPGLNIFNKDGDELEWDYEHDTRFYVDLDAPGKSSSPVPSSPSKRSSRSAPPSKPVEAPKETILGKRVVKTKGRGAKRLKSLEDIVKGRGSMVADDEEKTQLEQRRRAVREWQDEESDEGDESDMSLDRDPSPTPQPWDAKRTSVRLRITKPDRLQRRGDQ</sequence>
<evidence type="ECO:0000313" key="2">
    <source>
        <dbReference type="EMBL" id="KHN87088.1"/>
    </source>
</evidence>
<evidence type="ECO:0000256" key="1">
    <source>
        <dbReference type="SAM" id="MobiDB-lite"/>
    </source>
</evidence>
<feature type="compositionally biased region" description="Acidic residues" evidence="1">
    <location>
        <begin position="294"/>
        <end position="306"/>
    </location>
</feature>
<feature type="region of interest" description="Disordered" evidence="1">
    <location>
        <begin position="208"/>
        <end position="342"/>
    </location>
</feature>